<dbReference type="Proteomes" id="UP000732193">
    <property type="component" value="Unassembled WGS sequence"/>
</dbReference>
<evidence type="ECO:0000256" key="1">
    <source>
        <dbReference type="SAM" id="Phobius"/>
    </source>
</evidence>
<keyword evidence="1" id="KW-0812">Transmembrane</keyword>
<dbReference type="InterPro" id="IPR001036">
    <property type="entry name" value="Acrflvin-R"/>
</dbReference>
<dbReference type="Gene3D" id="1.20.1640.10">
    <property type="entry name" value="Multidrug efflux transporter AcrB transmembrane domain"/>
    <property type="match status" value="2"/>
</dbReference>
<dbReference type="Gene3D" id="3.30.70.1430">
    <property type="entry name" value="Multidrug efflux transporter AcrB pore domain"/>
    <property type="match status" value="2"/>
</dbReference>
<dbReference type="SUPFAM" id="SSF82693">
    <property type="entry name" value="Multidrug efflux transporter AcrB pore domain, PN1, PN2, PC1 and PC2 subdomains"/>
    <property type="match status" value="1"/>
</dbReference>
<dbReference type="EMBL" id="JAFBRM010000003">
    <property type="protein sequence ID" value="MBM1714628.1"/>
    <property type="molecule type" value="Genomic_DNA"/>
</dbReference>
<feature type="transmembrane region" description="Helical" evidence="1">
    <location>
        <begin position="437"/>
        <end position="459"/>
    </location>
</feature>
<dbReference type="RefSeq" id="WP_203242666.1">
    <property type="nucleotide sequence ID" value="NZ_JAFBRH010000003.1"/>
</dbReference>
<name>A0AAE3B6V0_9RHOB</name>
<feature type="transmembrane region" description="Helical" evidence="1">
    <location>
        <begin position="1100"/>
        <end position="1126"/>
    </location>
</feature>
<dbReference type="Gene3D" id="3.30.2090.10">
    <property type="entry name" value="Multidrug efflux transporter AcrB TolC docking domain, DN and DC subdomains"/>
    <property type="match status" value="2"/>
</dbReference>
<feature type="transmembrane region" description="Helical" evidence="1">
    <location>
        <begin position="387"/>
        <end position="407"/>
    </location>
</feature>
<feature type="transmembrane region" description="Helical" evidence="1">
    <location>
        <begin position="1006"/>
        <end position="1031"/>
    </location>
</feature>
<keyword evidence="1" id="KW-1133">Transmembrane helix</keyword>
<dbReference type="PRINTS" id="PR00702">
    <property type="entry name" value="ACRIFLAVINRP"/>
</dbReference>
<feature type="transmembrane region" description="Helical" evidence="1">
    <location>
        <begin position="335"/>
        <end position="354"/>
    </location>
</feature>
<keyword evidence="3" id="KW-1185">Reference proteome</keyword>
<evidence type="ECO:0000313" key="3">
    <source>
        <dbReference type="Proteomes" id="UP000732193"/>
    </source>
</evidence>
<dbReference type="InterPro" id="IPR027463">
    <property type="entry name" value="AcrB_DN_DC_subdom"/>
</dbReference>
<feature type="transmembrane region" description="Helical" evidence="1">
    <location>
        <begin position="975"/>
        <end position="994"/>
    </location>
</feature>
<comment type="caution">
    <text evidence="2">The sequence shown here is derived from an EMBL/GenBank/DDBJ whole genome shotgun (WGS) entry which is preliminary data.</text>
</comment>
<dbReference type="Gene3D" id="3.30.70.1440">
    <property type="entry name" value="Multidrug efflux transporter AcrB pore domain"/>
    <property type="match status" value="1"/>
</dbReference>
<keyword evidence="1" id="KW-0472">Membrane</keyword>
<feature type="transmembrane region" description="Helical" evidence="1">
    <location>
        <begin position="930"/>
        <end position="954"/>
    </location>
</feature>
<dbReference type="GO" id="GO:0005886">
    <property type="term" value="C:plasma membrane"/>
    <property type="evidence" value="ECO:0007669"/>
    <property type="project" value="TreeGrafter"/>
</dbReference>
<feature type="transmembrane region" description="Helical" evidence="1">
    <location>
        <begin position="1052"/>
        <end position="1080"/>
    </location>
</feature>
<dbReference type="AlphaFoldDB" id="A0AAE3B6V0"/>
<feature type="transmembrane region" description="Helical" evidence="1">
    <location>
        <begin position="361"/>
        <end position="381"/>
    </location>
</feature>
<dbReference type="PANTHER" id="PTHR32063:SF33">
    <property type="entry name" value="RND SUPERFAMILY EFFLUX PUMP PERMEASE COMPONENT"/>
    <property type="match status" value="1"/>
</dbReference>
<proteinExistence type="predicted"/>
<dbReference type="PANTHER" id="PTHR32063">
    <property type="match status" value="1"/>
</dbReference>
<dbReference type="SUPFAM" id="SSF82714">
    <property type="entry name" value="Multidrug efflux transporter AcrB TolC docking domain, DN and DC subdomains"/>
    <property type="match status" value="2"/>
</dbReference>
<feature type="transmembrane region" description="Helical" evidence="1">
    <location>
        <begin position="530"/>
        <end position="550"/>
    </location>
</feature>
<feature type="transmembrane region" description="Helical" evidence="1">
    <location>
        <begin position="465"/>
        <end position="484"/>
    </location>
</feature>
<sequence>MVRKMPEAAGGILSYFVRHRTAANLLLLVLLVAGFASAPNMRAQFFPDVIVDSVSVSTVWQGAGAEDVDAAIVQILEPALLAIEGVEGSNSTSREGSGTIVLDFEPSWDMARAAADVQTAVDLITTLPDEAEEPNVRRGAWRDRVTDVVITGPVAPEQLGRFADEFVTRLFAAGVTRTTIEGVAAPQTMIEVPSAQLIAYDVSMAEIAAAIAAEVDADPAGDVSGANARVRTGTAKRTAREIAGIVLRSNPDGSKLTVGDVAVVREEGVDRNRQYFVGENPAMSVRVDRSDRGDAIGIQEDVEQVAAALRSSLPASVNVELIRTRSEAIKGRLDLLIDNGLMGLGLVVGLLFLFLNARTAFWVAAGIPVAMGAAIALMYLGGLTINMISLFGLIITLGIVVDDAIVVGEHTDHRFRTLGEPPMVAAEKAAQRMSMPVFAATLTTIIAFFGLVAVGGRFGDLIQDIPFTVIAVLAASLVECFLILPNHMAHAVAAADKEHWYDMPSRVVNRGFVWVRETLFRPFMAGVIRARYVVLAGVLAVLASQVALFIKGDVQWRFFNAPERGSVSGNFMMTEGATRADTLAMMREMQRATEALGAEYAERYGTNPLDYVIAQIGGNGGRGLAGADTKDADLLGGISIELIDADLRPYSSFAFVAELQETVVNHPMAETVSFRGWRSGPGGDALDVQFYGADTDTLKAASQALQDALRQYPEVSAVEDNLAYDKEELILDLTPQGQALGFTIDTLGTALRHRLGGIEAATYPDGPRSATIRVELPEGELTADFLDRTQMRTPAGLYVPLADIVSVERRTGFSTVRRENGIRLISVTGDISEDDAARASAIQEDLEAEILPRIASEQQVEYRLAGLSEQEGDFLNDAMTGLTLCLTGIYLVLAWVFGSWTRPMVVMAVIPFGLVGTIYGHALWEVPLSMFTVVGLLGMTGIIINDSIVLVTTIDEYAESRGLIPSIIDGATDRLRPVMLTTLTTVLGMAPLLYEQSQQAQFLKPTVITLVYGLGFGMFLVLLVVPALVAAQHDIARQIAALRRGMRAPVPALRFGLAALWALILAWGAVTIGWVAWFGVLHPVVAKGVPAVQNMSPMSAGFLLFVAGAGAVALIGYLVAGIAFVARRKPTAG</sequence>
<reference evidence="2 3" key="1">
    <citation type="submission" date="2021-01" db="EMBL/GenBank/DDBJ databases">
        <title>Diatom-associated Roseobacters Show Island Model of Population Structure.</title>
        <authorList>
            <person name="Qu L."/>
            <person name="Feng X."/>
            <person name="Chen Y."/>
            <person name="Li L."/>
            <person name="Wang X."/>
            <person name="Hu Z."/>
            <person name="Wang H."/>
            <person name="Luo H."/>
        </authorList>
    </citation>
    <scope>NUCLEOTIDE SEQUENCE [LARGE SCALE GENOMIC DNA]</scope>
    <source>
        <strain evidence="2 3">TR60-84</strain>
    </source>
</reference>
<dbReference type="GO" id="GO:0042910">
    <property type="term" value="F:xenobiotic transmembrane transporter activity"/>
    <property type="evidence" value="ECO:0007669"/>
    <property type="project" value="TreeGrafter"/>
</dbReference>
<accession>A0AAE3B6V0</accession>
<gene>
    <name evidence="2" type="ORF">JQV55_13735</name>
</gene>
<dbReference type="SUPFAM" id="SSF82866">
    <property type="entry name" value="Multidrug efflux transporter AcrB transmembrane domain"/>
    <property type="match status" value="2"/>
</dbReference>
<dbReference type="Gene3D" id="3.30.70.1320">
    <property type="entry name" value="Multidrug efflux transporter AcrB pore domain like"/>
    <property type="match status" value="1"/>
</dbReference>
<organism evidence="2 3">
    <name type="scientific">Sulfitobacter geojensis</name>
    <dbReference type="NCBI Taxonomy" id="1342299"/>
    <lineage>
        <taxon>Bacteria</taxon>
        <taxon>Pseudomonadati</taxon>
        <taxon>Pseudomonadota</taxon>
        <taxon>Alphaproteobacteria</taxon>
        <taxon>Rhodobacterales</taxon>
        <taxon>Roseobacteraceae</taxon>
        <taxon>Sulfitobacter</taxon>
    </lineage>
</organism>
<dbReference type="Pfam" id="PF00873">
    <property type="entry name" value="ACR_tran"/>
    <property type="match status" value="1"/>
</dbReference>
<feature type="transmembrane region" description="Helical" evidence="1">
    <location>
        <begin position="878"/>
        <end position="897"/>
    </location>
</feature>
<feature type="transmembrane region" description="Helical" evidence="1">
    <location>
        <begin position="904"/>
        <end position="924"/>
    </location>
</feature>
<evidence type="ECO:0000313" key="2">
    <source>
        <dbReference type="EMBL" id="MBM1714628.1"/>
    </source>
</evidence>
<protein>
    <submittedName>
        <fullName evidence="2">Efflux RND transporter permease subunit</fullName>
    </submittedName>
</protein>